<keyword evidence="4" id="KW-0472">Membrane</keyword>
<dbReference type="GO" id="GO:0004672">
    <property type="term" value="F:protein kinase activity"/>
    <property type="evidence" value="ECO:0007669"/>
    <property type="project" value="InterPro"/>
</dbReference>
<dbReference type="Gene3D" id="3.30.200.20">
    <property type="entry name" value="Phosphorylase Kinase, domain 1"/>
    <property type="match status" value="1"/>
</dbReference>
<evidence type="ECO:0000313" key="6">
    <source>
        <dbReference type="EnsemblMetazoa" id="XP_030833306"/>
    </source>
</evidence>
<dbReference type="PROSITE" id="PS50011">
    <property type="entry name" value="PROTEIN_KINASE_DOM"/>
    <property type="match status" value="1"/>
</dbReference>
<reference evidence="6" key="2">
    <citation type="submission" date="2021-01" db="UniProtKB">
        <authorList>
            <consortium name="EnsemblMetazoa"/>
        </authorList>
    </citation>
    <scope>IDENTIFICATION</scope>
</reference>
<dbReference type="GO" id="GO:0016020">
    <property type="term" value="C:membrane"/>
    <property type="evidence" value="ECO:0007669"/>
    <property type="project" value="UniProtKB-SubCell"/>
</dbReference>
<dbReference type="InterPro" id="IPR000719">
    <property type="entry name" value="Prot_kinase_dom"/>
</dbReference>
<organism evidence="6 7">
    <name type="scientific">Strongylocentrotus purpuratus</name>
    <name type="common">Purple sea urchin</name>
    <dbReference type="NCBI Taxonomy" id="7668"/>
    <lineage>
        <taxon>Eukaryota</taxon>
        <taxon>Metazoa</taxon>
        <taxon>Echinodermata</taxon>
        <taxon>Eleutherozoa</taxon>
        <taxon>Echinozoa</taxon>
        <taxon>Echinoidea</taxon>
        <taxon>Euechinoidea</taxon>
        <taxon>Echinacea</taxon>
        <taxon>Camarodonta</taxon>
        <taxon>Echinidea</taxon>
        <taxon>Strongylocentrotidae</taxon>
        <taxon>Strongylocentrotus</taxon>
    </lineage>
</organism>
<evidence type="ECO:0000256" key="4">
    <source>
        <dbReference type="SAM" id="Phobius"/>
    </source>
</evidence>
<dbReference type="PROSITE" id="PS00107">
    <property type="entry name" value="PROTEIN_KINASE_ATP"/>
    <property type="match status" value="1"/>
</dbReference>
<keyword evidence="4" id="KW-1133">Transmembrane helix</keyword>
<dbReference type="KEGG" id="spu:105441981"/>
<protein>
    <recommendedName>
        <fullName evidence="5">Protein kinase domain-containing protein</fullName>
    </recommendedName>
</protein>
<dbReference type="SUPFAM" id="SSF56112">
    <property type="entry name" value="Protein kinase-like (PK-like)"/>
    <property type="match status" value="1"/>
</dbReference>
<name>A0A7M7NBP1_STRPU</name>
<dbReference type="AlphaFoldDB" id="A0A7M7NBP1"/>
<feature type="binding site" evidence="2">
    <location>
        <position position="486"/>
    </location>
    <ligand>
        <name>ATP</name>
        <dbReference type="ChEBI" id="CHEBI:30616"/>
    </ligand>
</feature>
<proteinExistence type="predicted"/>
<evidence type="ECO:0000256" key="1">
    <source>
        <dbReference type="ARBA" id="ARBA00004167"/>
    </source>
</evidence>
<dbReference type="InParanoid" id="A0A7M7NBP1"/>
<keyword evidence="4" id="KW-0812">Transmembrane</keyword>
<evidence type="ECO:0000313" key="7">
    <source>
        <dbReference type="Proteomes" id="UP000007110"/>
    </source>
</evidence>
<dbReference type="EnsemblMetazoa" id="XM_030977446">
    <property type="protein sequence ID" value="XP_030833306"/>
    <property type="gene ID" value="LOC105441981"/>
</dbReference>
<feature type="region of interest" description="Disordered" evidence="3">
    <location>
        <begin position="342"/>
        <end position="361"/>
    </location>
</feature>
<dbReference type="RefSeq" id="XP_030833306.1">
    <property type="nucleotide sequence ID" value="XM_030977446.1"/>
</dbReference>
<keyword evidence="7" id="KW-1185">Reference proteome</keyword>
<feature type="region of interest" description="Disordered" evidence="3">
    <location>
        <begin position="503"/>
        <end position="523"/>
    </location>
</feature>
<reference evidence="7" key="1">
    <citation type="submission" date="2015-02" db="EMBL/GenBank/DDBJ databases">
        <title>Genome sequencing for Strongylocentrotus purpuratus.</title>
        <authorList>
            <person name="Murali S."/>
            <person name="Liu Y."/>
            <person name="Vee V."/>
            <person name="English A."/>
            <person name="Wang M."/>
            <person name="Skinner E."/>
            <person name="Han Y."/>
            <person name="Muzny D.M."/>
            <person name="Worley K.C."/>
            <person name="Gibbs R.A."/>
        </authorList>
    </citation>
    <scope>NUCLEOTIDE SEQUENCE</scope>
</reference>
<dbReference type="InterPro" id="IPR050122">
    <property type="entry name" value="RTK"/>
</dbReference>
<dbReference type="InterPro" id="IPR011009">
    <property type="entry name" value="Kinase-like_dom_sf"/>
</dbReference>
<sequence>MNRHQQLYQNIYDSRRYKLYENKRGRMRTFDVVYLLCSFHSFVSSSEIVMRLNCDFNMLHLLVLLICACSVRSQAVCDGCLCNPPDIDASTVKPIYLVRKITGDSSISWALDVNITWTAPLNTSHDYAVQLTKHSGGDLRCSGIKQNRQYTDLSPLEYVCPIKSQQHVTGELYTETDLSFGHRYIFDVCLYNATWDALASTSICLIDIYSADCYEETQDEDFCRSQPIVVSGKPVNASLTRFTRGEDTEGNVTVDAVIMWSTPIQVNGAINKYSIESYDVTMPGVRDDLQTVFQRDDNTSMVYEAQIPGLSLNTQYRVEITPWSILPSDDLKDGQKAEFIFTTPSSSGLPQTTTTTDANSNPTTMIQTTMSDGVPSITPGFDVLTMSVVSSIVIITVIVLLVLAIVCVRRRNRRMKTPYKPKPQLIPPTPQIVSREEVDPVFKDKEVRHDQVEVREQLGSGQFGVVYSGRLLGRTDSWKHVPVAVKMVKGQAVQMSSNFVHNSVIPSRPTQDRQQSGQEIISL</sequence>
<dbReference type="Proteomes" id="UP000007110">
    <property type="component" value="Unassembled WGS sequence"/>
</dbReference>
<evidence type="ECO:0000256" key="3">
    <source>
        <dbReference type="SAM" id="MobiDB-lite"/>
    </source>
</evidence>
<dbReference type="SUPFAM" id="SSF49265">
    <property type="entry name" value="Fibronectin type III"/>
    <property type="match status" value="1"/>
</dbReference>
<accession>A0A7M7NBP1</accession>
<feature type="transmembrane region" description="Helical" evidence="4">
    <location>
        <begin position="383"/>
        <end position="408"/>
    </location>
</feature>
<dbReference type="GO" id="GO:0005524">
    <property type="term" value="F:ATP binding"/>
    <property type="evidence" value="ECO:0007669"/>
    <property type="project" value="UniProtKB-UniRule"/>
</dbReference>
<keyword evidence="2" id="KW-0067">ATP-binding</keyword>
<dbReference type="PANTHER" id="PTHR24416">
    <property type="entry name" value="TYROSINE-PROTEIN KINASE RECEPTOR"/>
    <property type="match status" value="1"/>
</dbReference>
<dbReference type="GeneID" id="105441981"/>
<dbReference type="OrthoDB" id="10530017at2759"/>
<feature type="domain" description="Protein kinase" evidence="5">
    <location>
        <begin position="452"/>
        <end position="523"/>
    </location>
</feature>
<keyword evidence="2" id="KW-0547">Nucleotide-binding</keyword>
<evidence type="ECO:0000256" key="2">
    <source>
        <dbReference type="PROSITE-ProRule" id="PRU10141"/>
    </source>
</evidence>
<dbReference type="InterPro" id="IPR017441">
    <property type="entry name" value="Protein_kinase_ATP_BS"/>
</dbReference>
<dbReference type="InterPro" id="IPR036116">
    <property type="entry name" value="FN3_sf"/>
</dbReference>
<comment type="subcellular location">
    <subcellularLocation>
        <location evidence="1">Membrane</location>
        <topology evidence="1">Single-pass membrane protein</topology>
    </subcellularLocation>
</comment>
<dbReference type="PANTHER" id="PTHR24416:SF611">
    <property type="entry name" value="TYROSINE-PROTEIN KINASE TRANSMEMBRANE RECEPTOR ROR"/>
    <property type="match status" value="1"/>
</dbReference>
<evidence type="ECO:0000259" key="5">
    <source>
        <dbReference type="PROSITE" id="PS50011"/>
    </source>
</evidence>